<evidence type="ECO:0000313" key="2">
    <source>
        <dbReference type="Proteomes" id="UP001163321"/>
    </source>
</evidence>
<comment type="caution">
    <text evidence="1">The sequence shown here is derived from an EMBL/GenBank/DDBJ whole genome shotgun (WGS) entry which is preliminary data.</text>
</comment>
<evidence type="ECO:0000313" key="1">
    <source>
        <dbReference type="EMBL" id="KAI9911552.1"/>
    </source>
</evidence>
<dbReference type="Proteomes" id="UP001163321">
    <property type="component" value="Chromosome 5"/>
</dbReference>
<accession>A0ACC0VZ49</accession>
<sequence length="165" mass="18072">MEKCRAELHQLGTVLGSSSKYEAFSHRVDKPSMEALALSDRVEAAAPLRCEIRGLPARRAVSLPQDVVEQMAPCVSQLQERFKVVNNIIGQAIGTLLSLLVIPPSGPIERTKTDAVKSRIECAIEAGDTEKAIVEMEGFLALPCRFIRCGSLSRSRDGQSNRQPR</sequence>
<name>A0ACC0VZ49_9STRA</name>
<gene>
    <name evidence="1" type="ORF">PsorP6_009874</name>
</gene>
<proteinExistence type="predicted"/>
<protein>
    <submittedName>
        <fullName evidence="1">Uncharacterized protein</fullName>
    </submittedName>
</protein>
<reference evidence="1 2" key="1">
    <citation type="journal article" date="2022" name="bioRxiv">
        <title>The genome of the oomycete Peronosclerospora sorghi, a cosmopolitan pathogen of maize and sorghum, is inflated with dispersed pseudogenes.</title>
        <authorList>
            <person name="Fletcher K."/>
            <person name="Martin F."/>
            <person name="Isakeit T."/>
            <person name="Cavanaugh K."/>
            <person name="Magill C."/>
            <person name="Michelmore R."/>
        </authorList>
    </citation>
    <scope>NUCLEOTIDE SEQUENCE [LARGE SCALE GENOMIC DNA]</scope>
    <source>
        <strain evidence="1">P6</strain>
    </source>
</reference>
<organism evidence="1 2">
    <name type="scientific">Peronosclerospora sorghi</name>
    <dbReference type="NCBI Taxonomy" id="230839"/>
    <lineage>
        <taxon>Eukaryota</taxon>
        <taxon>Sar</taxon>
        <taxon>Stramenopiles</taxon>
        <taxon>Oomycota</taxon>
        <taxon>Peronosporomycetes</taxon>
        <taxon>Peronosporales</taxon>
        <taxon>Peronosporaceae</taxon>
        <taxon>Peronosclerospora</taxon>
    </lineage>
</organism>
<keyword evidence="2" id="KW-1185">Reference proteome</keyword>
<dbReference type="EMBL" id="CM047584">
    <property type="protein sequence ID" value="KAI9911552.1"/>
    <property type="molecule type" value="Genomic_DNA"/>
</dbReference>